<evidence type="ECO:0000313" key="4">
    <source>
        <dbReference type="Proteomes" id="UP000807353"/>
    </source>
</evidence>
<dbReference type="Proteomes" id="UP000807353">
    <property type="component" value="Unassembled WGS sequence"/>
</dbReference>
<sequence length="321" mass="35531">MAIQPTLDNTWGAALIGLVASSIIYGITTLQAYLYFTLYPNDSIQFKSLAGSVWLIDTVSLVLVCNGVYGYLVRDMAKPANRLMVNRSFDVDPALMGLLALLTHGYLGLRVWKVCRRNIWFGLLLGTLSLSAFALSITASVLSFRFEFWSQRNELKWIGLAGTILVVILDGIIAIVLCVYLLMQKVEGKGTRRIINRVLIFTINTGLASSLMSIVNIVTFFALPNTLIFLGTNFIFTKVYANAILANLNARKSLRGRGYLEQGTLTLNLSALHTNDQHLLVLNEPEGAISAPINLSNLNRTEETINELENFQDANQTNCKC</sequence>
<feature type="transmembrane region" description="Helical" evidence="1">
    <location>
        <begin position="157"/>
        <end position="182"/>
    </location>
</feature>
<keyword evidence="4" id="KW-1185">Reference proteome</keyword>
<feature type="transmembrane region" description="Helical" evidence="1">
    <location>
        <begin position="119"/>
        <end position="145"/>
    </location>
</feature>
<evidence type="ECO:0000256" key="1">
    <source>
        <dbReference type="SAM" id="Phobius"/>
    </source>
</evidence>
<dbReference type="PANTHER" id="PTHR40465">
    <property type="entry name" value="CHROMOSOME 1, WHOLE GENOME SHOTGUN SEQUENCE"/>
    <property type="match status" value="1"/>
</dbReference>
<organism evidence="3 4">
    <name type="scientific">Collybia nuda</name>
    <dbReference type="NCBI Taxonomy" id="64659"/>
    <lineage>
        <taxon>Eukaryota</taxon>
        <taxon>Fungi</taxon>
        <taxon>Dikarya</taxon>
        <taxon>Basidiomycota</taxon>
        <taxon>Agaricomycotina</taxon>
        <taxon>Agaricomycetes</taxon>
        <taxon>Agaricomycetidae</taxon>
        <taxon>Agaricales</taxon>
        <taxon>Tricholomatineae</taxon>
        <taxon>Clitocybaceae</taxon>
        <taxon>Collybia</taxon>
    </lineage>
</organism>
<dbReference type="InterPro" id="IPR045339">
    <property type="entry name" value="DUF6534"/>
</dbReference>
<keyword evidence="1" id="KW-1133">Transmembrane helix</keyword>
<dbReference type="Pfam" id="PF20152">
    <property type="entry name" value="DUF6534"/>
    <property type="match status" value="1"/>
</dbReference>
<accession>A0A9P5XVM5</accession>
<feature type="transmembrane region" description="Helical" evidence="1">
    <location>
        <begin position="12"/>
        <end position="36"/>
    </location>
</feature>
<name>A0A9P5XVM5_9AGAR</name>
<protein>
    <recommendedName>
        <fullName evidence="2">DUF6534 domain-containing protein</fullName>
    </recommendedName>
</protein>
<dbReference type="EMBL" id="MU150363">
    <property type="protein sequence ID" value="KAF9457635.1"/>
    <property type="molecule type" value="Genomic_DNA"/>
</dbReference>
<feature type="transmembrane region" description="Helical" evidence="1">
    <location>
        <begin position="227"/>
        <end position="248"/>
    </location>
</feature>
<feature type="transmembrane region" description="Helical" evidence="1">
    <location>
        <begin position="48"/>
        <end position="73"/>
    </location>
</feature>
<dbReference type="PANTHER" id="PTHR40465:SF1">
    <property type="entry name" value="DUF6534 DOMAIN-CONTAINING PROTEIN"/>
    <property type="match status" value="1"/>
</dbReference>
<comment type="caution">
    <text evidence="3">The sequence shown here is derived from an EMBL/GenBank/DDBJ whole genome shotgun (WGS) entry which is preliminary data.</text>
</comment>
<evidence type="ECO:0000313" key="3">
    <source>
        <dbReference type="EMBL" id="KAF9457635.1"/>
    </source>
</evidence>
<gene>
    <name evidence="3" type="ORF">BDZ94DRAFT_1301750</name>
</gene>
<reference evidence="3" key="1">
    <citation type="submission" date="2020-11" db="EMBL/GenBank/DDBJ databases">
        <authorList>
            <consortium name="DOE Joint Genome Institute"/>
            <person name="Ahrendt S."/>
            <person name="Riley R."/>
            <person name="Andreopoulos W."/>
            <person name="Labutti K."/>
            <person name="Pangilinan J."/>
            <person name="Ruiz-Duenas F.J."/>
            <person name="Barrasa J.M."/>
            <person name="Sanchez-Garcia M."/>
            <person name="Camarero S."/>
            <person name="Miyauchi S."/>
            <person name="Serrano A."/>
            <person name="Linde D."/>
            <person name="Babiker R."/>
            <person name="Drula E."/>
            <person name="Ayuso-Fernandez I."/>
            <person name="Pacheco R."/>
            <person name="Padilla G."/>
            <person name="Ferreira P."/>
            <person name="Barriuso J."/>
            <person name="Kellner H."/>
            <person name="Castanera R."/>
            <person name="Alfaro M."/>
            <person name="Ramirez L."/>
            <person name="Pisabarro A.G."/>
            <person name="Kuo A."/>
            <person name="Tritt A."/>
            <person name="Lipzen A."/>
            <person name="He G."/>
            <person name="Yan M."/>
            <person name="Ng V."/>
            <person name="Cullen D."/>
            <person name="Martin F."/>
            <person name="Rosso M.-N."/>
            <person name="Henrissat B."/>
            <person name="Hibbett D."/>
            <person name="Martinez A.T."/>
            <person name="Grigoriev I.V."/>
        </authorList>
    </citation>
    <scope>NUCLEOTIDE SEQUENCE</scope>
    <source>
        <strain evidence="3">CBS 247.69</strain>
    </source>
</reference>
<dbReference type="AlphaFoldDB" id="A0A9P5XVM5"/>
<feature type="domain" description="DUF6534" evidence="2">
    <location>
        <begin position="167"/>
        <end position="253"/>
    </location>
</feature>
<evidence type="ECO:0000259" key="2">
    <source>
        <dbReference type="Pfam" id="PF20152"/>
    </source>
</evidence>
<dbReference type="OrthoDB" id="2535105at2759"/>
<keyword evidence="1" id="KW-0812">Transmembrane</keyword>
<keyword evidence="1" id="KW-0472">Membrane</keyword>
<feature type="transmembrane region" description="Helical" evidence="1">
    <location>
        <begin position="194"/>
        <end position="221"/>
    </location>
</feature>
<proteinExistence type="predicted"/>